<feature type="region of interest" description="Disordered" evidence="1">
    <location>
        <begin position="17"/>
        <end position="36"/>
    </location>
</feature>
<reference evidence="3" key="3">
    <citation type="submission" date="2016-06" db="UniProtKB">
        <authorList>
            <consortium name="WormBaseParasite"/>
        </authorList>
    </citation>
    <scope>IDENTIFICATION</scope>
</reference>
<protein>
    <submittedName>
        <fullName evidence="3">Uncharacterized protein</fullName>
    </submittedName>
</protein>
<reference evidence="2" key="1">
    <citation type="submission" date="2013-12" db="EMBL/GenBank/DDBJ databases">
        <authorList>
            <person name="Aslett M."/>
        </authorList>
    </citation>
    <scope>NUCLEOTIDE SEQUENCE [LARGE SCALE GENOMIC DNA]</scope>
    <source>
        <strain evidence="2">Lindley</strain>
    </source>
</reference>
<dbReference type="WBParaSite" id="GPLIN_000755400">
    <property type="protein sequence ID" value="GPLIN_000755400"/>
    <property type="gene ID" value="GPLIN_000755400"/>
</dbReference>
<accession>A0A183C3W0</accession>
<dbReference type="AlphaFoldDB" id="A0A183C3W0"/>
<feature type="region of interest" description="Disordered" evidence="1">
    <location>
        <begin position="56"/>
        <end position="88"/>
    </location>
</feature>
<proteinExistence type="predicted"/>
<dbReference type="Proteomes" id="UP000050741">
    <property type="component" value="Unassembled WGS sequence"/>
</dbReference>
<evidence type="ECO:0000313" key="2">
    <source>
        <dbReference type="Proteomes" id="UP000050741"/>
    </source>
</evidence>
<feature type="compositionally biased region" description="Polar residues" evidence="1">
    <location>
        <begin position="21"/>
        <end position="31"/>
    </location>
</feature>
<evidence type="ECO:0000256" key="1">
    <source>
        <dbReference type="SAM" id="MobiDB-lite"/>
    </source>
</evidence>
<sequence length="88" mass="9705">MCTSDLTTSISELGCFVGGNANKSKQSQPVRSWSRRASAKTISNITLVPGAFDDANGALRTTTRPRHRRESIRQTNPHFIWSGDRGSR</sequence>
<name>A0A183C3W0_GLOPA</name>
<reference evidence="2" key="2">
    <citation type="submission" date="2014-05" db="EMBL/GenBank/DDBJ databases">
        <title>The genome and life-stage specific transcriptomes of Globodera pallida elucidate key aspects of plant parasitism by a cyst nematode.</title>
        <authorList>
            <person name="Cotton J.A."/>
            <person name="Lilley C.J."/>
            <person name="Jones L.M."/>
            <person name="Kikuchi T."/>
            <person name="Reid A.J."/>
            <person name="Thorpe P."/>
            <person name="Tsai I.J."/>
            <person name="Beasley H."/>
            <person name="Blok V."/>
            <person name="Cock P.J.A."/>
            <person name="Van den Akker S.E."/>
            <person name="Holroyd N."/>
            <person name="Hunt M."/>
            <person name="Mantelin S."/>
            <person name="Naghra H."/>
            <person name="Pain A."/>
            <person name="Palomares-Rius J.E."/>
            <person name="Zarowiecki M."/>
            <person name="Berriman M."/>
            <person name="Jones J.T."/>
            <person name="Urwin P.E."/>
        </authorList>
    </citation>
    <scope>NUCLEOTIDE SEQUENCE [LARGE SCALE GENOMIC DNA]</scope>
    <source>
        <strain evidence="2">Lindley</strain>
    </source>
</reference>
<evidence type="ECO:0000313" key="3">
    <source>
        <dbReference type="WBParaSite" id="GPLIN_000755400"/>
    </source>
</evidence>
<organism evidence="2 3">
    <name type="scientific">Globodera pallida</name>
    <name type="common">Potato cyst nematode worm</name>
    <name type="synonym">Heterodera pallida</name>
    <dbReference type="NCBI Taxonomy" id="36090"/>
    <lineage>
        <taxon>Eukaryota</taxon>
        <taxon>Metazoa</taxon>
        <taxon>Ecdysozoa</taxon>
        <taxon>Nematoda</taxon>
        <taxon>Chromadorea</taxon>
        <taxon>Rhabditida</taxon>
        <taxon>Tylenchina</taxon>
        <taxon>Tylenchomorpha</taxon>
        <taxon>Tylenchoidea</taxon>
        <taxon>Heteroderidae</taxon>
        <taxon>Heteroderinae</taxon>
        <taxon>Globodera</taxon>
    </lineage>
</organism>
<keyword evidence="2" id="KW-1185">Reference proteome</keyword>